<proteinExistence type="predicted"/>
<dbReference type="AlphaFoldDB" id="A0A409WEK9"/>
<dbReference type="EMBL" id="NHYE01005102">
    <property type="protein sequence ID" value="PPQ76933.1"/>
    <property type="molecule type" value="Genomic_DNA"/>
</dbReference>
<feature type="compositionally biased region" description="Polar residues" evidence="1">
    <location>
        <begin position="508"/>
        <end position="527"/>
    </location>
</feature>
<feature type="compositionally biased region" description="Basic and acidic residues" evidence="1">
    <location>
        <begin position="10"/>
        <end position="26"/>
    </location>
</feature>
<feature type="region of interest" description="Disordered" evidence="1">
    <location>
        <begin position="632"/>
        <end position="672"/>
    </location>
</feature>
<feature type="compositionally biased region" description="Low complexity" evidence="1">
    <location>
        <begin position="541"/>
        <end position="553"/>
    </location>
</feature>
<keyword evidence="3" id="KW-1185">Reference proteome</keyword>
<evidence type="ECO:0000256" key="1">
    <source>
        <dbReference type="SAM" id="MobiDB-lite"/>
    </source>
</evidence>
<gene>
    <name evidence="2" type="ORF">CVT26_007988</name>
</gene>
<feature type="region of interest" description="Disordered" evidence="1">
    <location>
        <begin position="494"/>
        <end position="553"/>
    </location>
</feature>
<feature type="compositionally biased region" description="Basic residues" evidence="1">
    <location>
        <begin position="529"/>
        <end position="540"/>
    </location>
</feature>
<comment type="caution">
    <text evidence="2">The sequence shown here is derived from an EMBL/GenBank/DDBJ whole genome shotgun (WGS) entry which is preliminary data.</text>
</comment>
<feature type="compositionally biased region" description="Pro residues" evidence="1">
    <location>
        <begin position="328"/>
        <end position="343"/>
    </location>
</feature>
<evidence type="ECO:0000313" key="2">
    <source>
        <dbReference type="EMBL" id="PPQ76933.1"/>
    </source>
</evidence>
<accession>A0A409WEK9</accession>
<dbReference type="InParanoid" id="A0A409WEK9"/>
<dbReference type="OrthoDB" id="3058472at2759"/>
<dbReference type="STRING" id="231916.A0A409WEK9"/>
<feature type="region of interest" description="Disordered" evidence="1">
    <location>
        <begin position="322"/>
        <end position="347"/>
    </location>
</feature>
<evidence type="ECO:0000313" key="3">
    <source>
        <dbReference type="Proteomes" id="UP000284706"/>
    </source>
</evidence>
<feature type="compositionally biased region" description="Low complexity" evidence="1">
    <location>
        <begin position="647"/>
        <end position="656"/>
    </location>
</feature>
<feature type="region of interest" description="Disordered" evidence="1">
    <location>
        <begin position="1"/>
        <end position="86"/>
    </location>
</feature>
<reference evidence="2 3" key="1">
    <citation type="journal article" date="2018" name="Evol. Lett.">
        <title>Horizontal gene cluster transfer increased hallucinogenic mushroom diversity.</title>
        <authorList>
            <person name="Reynolds H.T."/>
            <person name="Vijayakumar V."/>
            <person name="Gluck-Thaler E."/>
            <person name="Korotkin H.B."/>
            <person name="Matheny P.B."/>
            <person name="Slot J.C."/>
        </authorList>
    </citation>
    <scope>NUCLEOTIDE SEQUENCE [LARGE SCALE GENOMIC DNA]</scope>
    <source>
        <strain evidence="2 3">SRW20</strain>
    </source>
</reference>
<feature type="region of interest" description="Disordered" evidence="1">
    <location>
        <begin position="287"/>
        <end position="310"/>
    </location>
</feature>
<name>A0A409WEK9_9AGAR</name>
<organism evidence="2 3">
    <name type="scientific">Gymnopilus dilepis</name>
    <dbReference type="NCBI Taxonomy" id="231916"/>
    <lineage>
        <taxon>Eukaryota</taxon>
        <taxon>Fungi</taxon>
        <taxon>Dikarya</taxon>
        <taxon>Basidiomycota</taxon>
        <taxon>Agaricomycotina</taxon>
        <taxon>Agaricomycetes</taxon>
        <taxon>Agaricomycetidae</taxon>
        <taxon>Agaricales</taxon>
        <taxon>Agaricineae</taxon>
        <taxon>Hymenogastraceae</taxon>
        <taxon>Gymnopilus</taxon>
    </lineage>
</organism>
<feature type="compositionally biased region" description="Pro residues" evidence="1">
    <location>
        <begin position="56"/>
        <end position="80"/>
    </location>
</feature>
<protein>
    <submittedName>
        <fullName evidence="2">Uncharacterized protein</fullName>
    </submittedName>
</protein>
<dbReference type="Proteomes" id="UP000284706">
    <property type="component" value="Unassembled WGS sequence"/>
</dbReference>
<feature type="compositionally biased region" description="Polar residues" evidence="1">
    <location>
        <begin position="31"/>
        <end position="53"/>
    </location>
</feature>
<feature type="region of interest" description="Disordered" evidence="1">
    <location>
        <begin position="109"/>
        <end position="150"/>
    </location>
</feature>
<sequence>MAEYYPSHHPSREPSYRGELADEHAMRRSITRGSHQSQPSVSESTRSWVQANQMMRPPPPLDDSTPSPTPARRPSRPLPDPALHQSRSSYHYAPQDVDHGEQHVEAYSRPVGDDSRLPFGFPTDELGDETPSHPIARPIQLGSSPIPPHADLIHQAEENRSFVGGFISGIKRLPKILRGGGSKQKLKRKGTFGTDLTNPSTATLRTRENTLPRYLSNPSIGPTNPQFAHRLSMAVANGNLPPGSTPAVFHVRENAAGPHFPHPVVTVTPPSDSNRITEEQAEYFDGPMDERPDHFMGSPNDQDELMGPNPQERTTVMVYNTDSQAPSTMPPPPPQQPRQPTPGPRVSYQAQLPTRANVQLQSDPPPGPPQMHFPTPMRPPGILQSPPQNQILSPSTTTHATSSYTISAAPSFYDPSYSSSLTPIEKFFKGLYNLPWVAHERITVDYRPADSKRAQDKIRGLKKPMASWYRSLIPRSRRTTRSLDLLSGESETVSSQVTSLGHPLTPLASPTSPISRRSGRSSQTNGRSGKPKRHHRKKRYTMSSSTTVPRRTSSPIIPTIYPYAYPGYPYAYPYGTYPPAAAVPIPTIPRGPRKHKSKRAIKYANGYAPYQPMAMPPTMPAPMPTTGQPVYYIAPSPPQSANGGEGSNQPNSQPQPQYVPMPPAGPQPFLHPSGMQVSPVLMHYVPGAFNPHANLSNHAMASPPLTPQRADMSGGS</sequence>
<feature type="compositionally biased region" description="Pro residues" evidence="1">
    <location>
        <begin position="657"/>
        <end position="666"/>
    </location>
</feature>